<organism evidence="1 2">
    <name type="scientific">Corymbia citriodora subsp. variegata</name>
    <dbReference type="NCBI Taxonomy" id="360336"/>
    <lineage>
        <taxon>Eukaryota</taxon>
        <taxon>Viridiplantae</taxon>
        <taxon>Streptophyta</taxon>
        <taxon>Embryophyta</taxon>
        <taxon>Tracheophyta</taxon>
        <taxon>Spermatophyta</taxon>
        <taxon>Magnoliopsida</taxon>
        <taxon>eudicotyledons</taxon>
        <taxon>Gunneridae</taxon>
        <taxon>Pentapetalae</taxon>
        <taxon>rosids</taxon>
        <taxon>malvids</taxon>
        <taxon>Myrtales</taxon>
        <taxon>Myrtaceae</taxon>
        <taxon>Myrtoideae</taxon>
        <taxon>Eucalypteae</taxon>
        <taxon>Corymbia</taxon>
    </lineage>
</organism>
<dbReference type="Gramene" id="rna-gnl|WGS:JABURB|Cocit.L4844.1">
    <property type="protein sequence ID" value="cds-KAF7850929.1"/>
    <property type="gene ID" value="gene-BT93_L4844"/>
</dbReference>
<protein>
    <submittedName>
        <fullName evidence="1">Uncharacterized protein</fullName>
    </submittedName>
</protein>
<accession>A0A8T0CXJ2</accession>
<name>A0A8T0CXJ2_CORYI</name>
<sequence length="158" mass="18926">MKDGCFCQQPMPNQVVKQKVEIEFLEEKNTKHTHLYDNRRLELRVMFLLKSGFTSATHTYIHYWEIKPMYFRTHLHLLNILDFGFSVLLKRFRRGIEHDVLPNRCFSYSSVEVWTEHAVKDSNNLLGLEKRRKRAKSHDPLSEQHMFELGTHIRTCHV</sequence>
<proteinExistence type="predicted"/>
<evidence type="ECO:0000313" key="2">
    <source>
        <dbReference type="Proteomes" id="UP000806378"/>
    </source>
</evidence>
<evidence type="ECO:0000313" key="1">
    <source>
        <dbReference type="EMBL" id="KAF7850929.1"/>
    </source>
</evidence>
<dbReference type="EMBL" id="MU089574">
    <property type="protein sequence ID" value="KAF7850929.1"/>
    <property type="molecule type" value="Genomic_DNA"/>
</dbReference>
<gene>
    <name evidence="1" type="ORF">BT93_L4844</name>
</gene>
<reference evidence="1" key="1">
    <citation type="submission" date="2020-05" db="EMBL/GenBank/DDBJ databases">
        <title>WGS assembly of Corymbia citriodora subspecies variegata.</title>
        <authorList>
            <person name="Barry K."/>
            <person name="Hundley H."/>
            <person name="Shu S."/>
            <person name="Jenkins J."/>
            <person name="Grimwood J."/>
            <person name="Baten A."/>
        </authorList>
    </citation>
    <scope>NUCLEOTIDE SEQUENCE</scope>
    <source>
        <strain evidence="1">CV2-018</strain>
    </source>
</reference>
<dbReference type="AlphaFoldDB" id="A0A8T0CXJ2"/>
<dbReference type="Proteomes" id="UP000806378">
    <property type="component" value="Unassembled WGS sequence"/>
</dbReference>
<comment type="caution">
    <text evidence="1">The sequence shown here is derived from an EMBL/GenBank/DDBJ whole genome shotgun (WGS) entry which is preliminary data.</text>
</comment>
<keyword evidence="2" id="KW-1185">Reference proteome</keyword>